<feature type="compositionally biased region" description="Polar residues" evidence="1">
    <location>
        <begin position="511"/>
        <end position="526"/>
    </location>
</feature>
<dbReference type="Pfam" id="PF12348">
    <property type="entry name" value="CLASP_N"/>
    <property type="match status" value="1"/>
</dbReference>
<feature type="compositionally biased region" description="Basic and acidic residues" evidence="1">
    <location>
        <begin position="821"/>
        <end position="830"/>
    </location>
</feature>
<accession>A0AAJ7C3L1</accession>
<feature type="compositionally biased region" description="Basic and acidic residues" evidence="1">
    <location>
        <begin position="1140"/>
        <end position="1150"/>
    </location>
</feature>
<feature type="domain" description="TOG" evidence="2">
    <location>
        <begin position="2050"/>
        <end position="2280"/>
    </location>
</feature>
<dbReference type="SUPFAM" id="SSF48371">
    <property type="entry name" value="ARM repeat"/>
    <property type="match status" value="2"/>
</dbReference>
<evidence type="ECO:0000313" key="4">
    <source>
        <dbReference type="RefSeq" id="XP_015601158.1"/>
    </source>
</evidence>
<dbReference type="KEGG" id="ccin:107270564"/>
<evidence type="ECO:0000313" key="5">
    <source>
        <dbReference type="RefSeq" id="XP_024943714.1"/>
    </source>
</evidence>
<feature type="compositionally biased region" description="Polar residues" evidence="1">
    <location>
        <begin position="1949"/>
        <end position="1966"/>
    </location>
</feature>
<dbReference type="Proteomes" id="UP000694920">
    <property type="component" value="Unplaced"/>
</dbReference>
<feature type="compositionally biased region" description="Basic and acidic residues" evidence="1">
    <location>
        <begin position="1741"/>
        <end position="1751"/>
    </location>
</feature>
<feature type="compositionally biased region" description="Polar residues" evidence="1">
    <location>
        <begin position="1838"/>
        <end position="1858"/>
    </location>
</feature>
<dbReference type="InterPro" id="IPR016024">
    <property type="entry name" value="ARM-type_fold"/>
</dbReference>
<dbReference type="InterPro" id="IPR034085">
    <property type="entry name" value="TOG"/>
</dbReference>
<feature type="region of interest" description="Disordered" evidence="1">
    <location>
        <begin position="1935"/>
        <end position="2026"/>
    </location>
</feature>
<feature type="region of interest" description="Disordered" evidence="1">
    <location>
        <begin position="481"/>
        <end position="533"/>
    </location>
</feature>
<reference evidence="4 5" key="1">
    <citation type="submission" date="2025-04" db="UniProtKB">
        <authorList>
            <consortium name="RefSeq"/>
        </authorList>
    </citation>
    <scope>IDENTIFICATION</scope>
</reference>
<feature type="compositionally biased region" description="Basic and acidic residues" evidence="1">
    <location>
        <begin position="500"/>
        <end position="510"/>
    </location>
</feature>
<feature type="domain" description="TOG" evidence="2">
    <location>
        <begin position="854"/>
        <end position="1080"/>
    </location>
</feature>
<keyword evidence="3" id="KW-1185">Reference proteome</keyword>
<feature type="compositionally biased region" description="Polar residues" evidence="1">
    <location>
        <begin position="831"/>
        <end position="848"/>
    </location>
</feature>
<dbReference type="SMART" id="SM01349">
    <property type="entry name" value="TOG"/>
    <property type="match status" value="2"/>
</dbReference>
<dbReference type="InterPro" id="IPR024395">
    <property type="entry name" value="CLASP_N_dom"/>
</dbReference>
<dbReference type="GeneID" id="107270564"/>
<evidence type="ECO:0000313" key="3">
    <source>
        <dbReference type="Proteomes" id="UP000694920"/>
    </source>
</evidence>
<feature type="compositionally biased region" description="Low complexity" evidence="1">
    <location>
        <begin position="1973"/>
        <end position="1991"/>
    </location>
</feature>
<dbReference type="RefSeq" id="XP_024943714.1">
    <property type="nucleotide sequence ID" value="XM_025087946.1"/>
</dbReference>
<feature type="region of interest" description="Disordered" evidence="1">
    <location>
        <begin position="587"/>
        <end position="676"/>
    </location>
</feature>
<feature type="region of interest" description="Disordered" evidence="1">
    <location>
        <begin position="334"/>
        <end position="469"/>
    </location>
</feature>
<name>A0AAJ7C3L1_CEPCN</name>
<feature type="region of interest" description="Disordered" evidence="1">
    <location>
        <begin position="1821"/>
        <end position="1858"/>
    </location>
</feature>
<protein>
    <submittedName>
        <fullName evidence="4 5">Uncharacterized protein LOC107270564 isoform X1</fullName>
    </submittedName>
</protein>
<feature type="compositionally biased region" description="Polar residues" evidence="1">
    <location>
        <begin position="1255"/>
        <end position="1269"/>
    </location>
</feature>
<dbReference type="InterPro" id="IPR011989">
    <property type="entry name" value="ARM-like"/>
</dbReference>
<feature type="region of interest" description="Disordered" evidence="1">
    <location>
        <begin position="1235"/>
        <end position="1297"/>
    </location>
</feature>
<feature type="compositionally biased region" description="Basic and acidic residues" evidence="1">
    <location>
        <begin position="1821"/>
        <end position="1836"/>
    </location>
</feature>
<gene>
    <name evidence="4 5" type="primary">LOC107270564</name>
</gene>
<organism evidence="3 4">
    <name type="scientific">Cephus cinctus</name>
    <name type="common">Wheat stem sawfly</name>
    <dbReference type="NCBI Taxonomy" id="211228"/>
    <lineage>
        <taxon>Eukaryota</taxon>
        <taxon>Metazoa</taxon>
        <taxon>Ecdysozoa</taxon>
        <taxon>Arthropoda</taxon>
        <taxon>Hexapoda</taxon>
        <taxon>Insecta</taxon>
        <taxon>Pterygota</taxon>
        <taxon>Neoptera</taxon>
        <taxon>Endopterygota</taxon>
        <taxon>Hymenoptera</taxon>
        <taxon>Cephoidea</taxon>
        <taxon>Cephidae</taxon>
        <taxon>Cephus</taxon>
    </lineage>
</organism>
<feature type="region of interest" description="Disordered" evidence="1">
    <location>
        <begin position="275"/>
        <end position="305"/>
    </location>
</feature>
<dbReference type="RefSeq" id="XP_015601158.1">
    <property type="nucleotide sequence ID" value="XM_015745672.2"/>
</dbReference>
<feature type="region of interest" description="Disordered" evidence="1">
    <location>
        <begin position="1140"/>
        <end position="1159"/>
    </location>
</feature>
<feature type="compositionally biased region" description="Basic and acidic residues" evidence="1">
    <location>
        <begin position="607"/>
        <end position="620"/>
    </location>
</feature>
<dbReference type="GO" id="GO:0005929">
    <property type="term" value="C:cilium"/>
    <property type="evidence" value="ECO:0007669"/>
    <property type="project" value="TreeGrafter"/>
</dbReference>
<feature type="region of interest" description="Disordered" evidence="1">
    <location>
        <begin position="805"/>
        <end position="851"/>
    </location>
</feature>
<feature type="region of interest" description="Disordered" evidence="1">
    <location>
        <begin position="1425"/>
        <end position="1483"/>
    </location>
</feature>
<feature type="compositionally biased region" description="Polar residues" evidence="1">
    <location>
        <begin position="1425"/>
        <end position="1444"/>
    </location>
</feature>
<dbReference type="GO" id="GO:0008017">
    <property type="term" value="F:microtubule binding"/>
    <property type="evidence" value="ECO:0007669"/>
    <property type="project" value="TreeGrafter"/>
</dbReference>
<dbReference type="PANTHER" id="PTHR21567">
    <property type="entry name" value="CLASP"/>
    <property type="match status" value="1"/>
</dbReference>
<feature type="compositionally biased region" description="Basic residues" evidence="1">
    <location>
        <begin position="436"/>
        <end position="445"/>
    </location>
</feature>
<dbReference type="Gene3D" id="1.25.10.10">
    <property type="entry name" value="Leucine-rich Repeat Variant"/>
    <property type="match status" value="3"/>
</dbReference>
<feature type="region of interest" description="Disordered" evidence="1">
    <location>
        <begin position="1185"/>
        <end position="1210"/>
    </location>
</feature>
<feature type="compositionally biased region" description="Acidic residues" evidence="1">
    <location>
        <begin position="1731"/>
        <end position="1740"/>
    </location>
</feature>
<feature type="compositionally biased region" description="Polar residues" evidence="1">
    <location>
        <begin position="1659"/>
        <end position="1669"/>
    </location>
</feature>
<evidence type="ECO:0000259" key="2">
    <source>
        <dbReference type="SMART" id="SM01349"/>
    </source>
</evidence>
<feature type="compositionally biased region" description="Polar residues" evidence="1">
    <location>
        <begin position="662"/>
        <end position="676"/>
    </location>
</feature>
<feature type="compositionally biased region" description="Low complexity" evidence="1">
    <location>
        <begin position="1635"/>
        <end position="1647"/>
    </location>
</feature>
<dbReference type="GO" id="GO:0000226">
    <property type="term" value="P:microtubule cytoskeleton organization"/>
    <property type="evidence" value="ECO:0007669"/>
    <property type="project" value="UniProtKB-ARBA"/>
</dbReference>
<feature type="region of interest" description="Disordered" evidence="1">
    <location>
        <begin position="1731"/>
        <end position="1774"/>
    </location>
</feature>
<dbReference type="GO" id="GO:0005881">
    <property type="term" value="C:cytoplasmic microtubule"/>
    <property type="evidence" value="ECO:0007669"/>
    <property type="project" value="TreeGrafter"/>
</dbReference>
<feature type="compositionally biased region" description="Basic and acidic residues" evidence="1">
    <location>
        <begin position="1186"/>
        <end position="1199"/>
    </location>
</feature>
<feature type="compositionally biased region" description="Low complexity" evidence="1">
    <location>
        <begin position="1670"/>
        <end position="1685"/>
    </location>
</feature>
<proteinExistence type="predicted"/>
<sequence>MTGLTMTNSGSSQPQKDSTPLPAQSSGYYHLQNRHLQQTQEKMTSTSSPGQPIQLTPLWEHVVRTKRFPTDVDTRSTFIEISERLRDPEWEVRQHALRVLVDVLPTLDMNIIDEVMRPVVPELVSNLGHPAPAVRKGALDTLRVYLFYSQDQDNMVKIILNEGLNRPDALDNFQTNVTMGIILSVPSLLFPSASSPRPSTRVLKETTAALAARLVQVTHQEAALRSLVKIREAIGAEELDSYLLEYNPKVKRDFYVLCEVYDMKVTPKLIGNGEIKGSSGEKDVVPLDQAWGSDSDSSGIAEEDPDVVIGAMPPARVLLETEIKFNEETAITMTILEEKNDESDHGEDPDDESESDDENDLEVVQVLQDIPPDRRKTPRRVHFGGEIVKLRTPDSDDSGLAKSDMPLTKIPLPVSPATKMPLHRRRSLSQPSSPNPRKHHPRRVSRSQSSSPRREIYTHNADLSPKKSILSRTSSPIFIIQPVKTRRKRRSTKVPSGKFDGNEENEKTELESITTSNDTSVSNDPSKSIRSDQKSFEVYPNTIIEETNIEENRLLKAAIDHQTPTENSSKKSSEKYIIEHSLETSKEMRNSVAESDFMKDSGIINSKKTDESIDTKDSQKRSPRPSSRGTFETFPRQERNYILMELSSPVRKKAQDTKSDSMENSTSGNLTKTDTISVFDPEETRSKNSSSIEPVDVINSKLKPSIGQKEEKNTMETGTADQSTSRLIDSFSIAVNEPDESNSTLNDTGKVFEITTAKTTQNELSQRDQFPVICTEPPAIPVEATRNNDAVENQSENRVAIATAARKARDKSGLEDYSQESSRELDKNTDESTITVEGSESVTCSSSEGEGKVEELNWEELSLVSQEILNDLHNKDDWRARVRGLERIASALRTSSALVAIESRLGSLLHSVLGGERSCRVAAAGLAVARVVVAGVAEEALKRRLPQLAWGLARQGGPNAAQLARIAMLRLRPALLLEQFLQPHCIGARNAKTRENALQLLIFSLVTFPSTEFKVEMVANKVAAMVADRRRRVRQAALDTLAVLAQIYEPEEVLHAGERAAKGRRDAEEMMAAIRARLARKSLPLVSADGLVVYGLQISPTVQIATGADVDWIVAGSGSVSPGSGRTRGQIIATSTRLDNGKSSRIDSAKNTRNPWTDRPNLVAVGVGLHSRNQHPVAWQLVPFNNRDDQHPRDQRWNSDDSNVDVGISNEKGTSQKLRLEEKFRRFYPASKRIQDCIESESSTSGDTPNEDLHGSQQLDDQIQITNSSTRERVNSRTRLGSPPPQEGATNKVESKIPILYSRERGFNTKESFAGSTQVRRNVNLEINGNDKTSVSGLPKRRIHESTESHENKMYTRDENINYGSMYQRRKRFIEGTAFQGLPSAAHINNSSDSHYESQISGKKFTGYNGRKIITEEAHKIFTEIPTTQSYQTSRSSNRFSQSPNRRRKQYRSNSEERRYDSVPKTAPQQTYQTPYQRQSGPMDTSMISKLQTASYSSNHFSFGYQGSVKRSNNDITNNNTLHRKDTYFQSTTDKQHAGTDVNTADTRIRVLPNNLEGKLRSRSRSEIRYPEKMDRVMSYGLQTASVQNLDKATPDEAEYNDRNRRQFTSQMSVYPVENLNGQDLQYKAFDNPRSNSASSSTSIASIGLGHRKDRLKITQDQQHSTTKYSTNNINSNSRSSSRQSQNEEKAFDIVPQHSSPRRNSVNSYIISQYDKGLISPAESSVLVIEDGDSQETSTEEETKSGDELEKQLNFNSSNSRDNDHSDDSDDDNSEIDLVERGETEKSSHFISSDDSVCINHSLKSSDECLLMDNAMREFSDVRSTNSDEKNSKKSESPFSDRSISNKSFNSDMSKSPSVQTVCIASQKSLDISNENDIEELEIEEEVIPSPIYSKTNETISFQSLDTKLLAREASAPNSPSRLETFTTDSREAIEYEESRSNRESNIILRNSNNNHMTSQQSISQETLEDIASPNNSNTSTPHSTNLSHSNKSAGGEVGSSMADMGNESRSSSPMDLVEPPKKMPSRLVRSRIKPRVNTMRTMQNSSGQNLTKQIEKPKISVQQCFAQLEHKDWEVSMKGLKMLSQIVRSNPEQLETYGPGTISRVLGKHIRNLRSQVSRVACQAAGDVFSAQIRGIDQELDDIAGPLLHRTADTNKFLRADCNAALDSMIEHLPPHRTISVIVYRGATHQNAIVRAATARLLSTVIDKIGGDHVMTLPREVREKLLGTGAKLLIDGNLDARNYAKKMFRSLMRCDGFRKALTDSVPENTLRHIDKTLKSL</sequence>
<evidence type="ECO:0000256" key="1">
    <source>
        <dbReference type="SAM" id="MobiDB-lite"/>
    </source>
</evidence>
<dbReference type="PANTHER" id="PTHR21567:SF87">
    <property type="entry name" value="CRESCERIN-LIKE PROTEIN CHE-12"/>
    <property type="match status" value="1"/>
</dbReference>
<feature type="region of interest" description="Disordered" evidence="1">
    <location>
        <begin position="1330"/>
        <end position="1349"/>
    </location>
</feature>
<feature type="region of interest" description="Disordered" evidence="1">
    <location>
        <begin position="1"/>
        <end position="26"/>
    </location>
</feature>
<feature type="region of interest" description="Disordered" evidence="1">
    <location>
        <begin position="1628"/>
        <end position="1703"/>
    </location>
</feature>
<feature type="compositionally biased region" description="Acidic residues" evidence="1">
    <location>
        <begin position="339"/>
        <end position="361"/>
    </location>
</feature>
<feature type="compositionally biased region" description="Low complexity" evidence="1">
    <location>
        <begin position="1468"/>
        <end position="1477"/>
    </location>
</feature>